<dbReference type="PROSITE" id="PS51257">
    <property type="entry name" value="PROKAR_LIPOPROTEIN"/>
    <property type="match status" value="1"/>
</dbReference>
<sequence>MKRPTLSRSPAWCWLVCVPLLAGGCAKSPPTYQGYMEGQFSYLAAPLAGNLKRLLVSRGDRVGVDAALFAVDSPDAEYSMKRQYHQWQSSLGELKDMQSGKRPSEIDALRAQIEQARASAARSAQQAARAEADYRIQAISLEKLETGRATAKVDAARVQELNSQLKTAELPARSSQLRSQQETTEALRADYERASRQNDQLGVSTPGKGLVVDTFYRIGEWVPAGSPVVKMLTDQGVKVRFFLPEAQLSQVHVGETVKLTCDGCMKTYTAKISYIAPEAEYTPPVIYSNESRLKLVFLIEAQPDDSQTELLHPGLPVQVML</sequence>
<proteinExistence type="predicted"/>
<reference evidence="5 6" key="1">
    <citation type="submission" date="2018-06" db="EMBL/GenBank/DDBJ databases">
        <title>Genomic Encyclopedia of Type Strains, Phase III (KMG-III): the genomes of soil and plant-associated and newly described type strains.</title>
        <authorList>
            <person name="Whitman W."/>
        </authorList>
    </citation>
    <scope>NUCLEOTIDE SEQUENCE [LARGE SCALE GENOMIC DNA]</scope>
    <source>
        <strain evidence="5 6">LMG 23644</strain>
    </source>
</reference>
<feature type="signal peptide" evidence="4">
    <location>
        <begin position="1"/>
        <end position="22"/>
    </location>
</feature>
<evidence type="ECO:0000313" key="5">
    <source>
        <dbReference type="EMBL" id="RAS15787.1"/>
    </source>
</evidence>
<dbReference type="PANTHER" id="PTHR32347">
    <property type="entry name" value="EFFLUX SYSTEM COMPONENT YKNX-RELATED"/>
    <property type="match status" value="1"/>
</dbReference>
<protein>
    <submittedName>
        <fullName evidence="5">HlyD family secretion protein</fullName>
    </submittedName>
</protein>
<evidence type="ECO:0000313" key="6">
    <source>
        <dbReference type="Proteomes" id="UP000248918"/>
    </source>
</evidence>
<name>A0A329B736_9BURK</name>
<evidence type="ECO:0000256" key="4">
    <source>
        <dbReference type="SAM" id="SignalP"/>
    </source>
</evidence>
<comment type="caution">
    <text evidence="5">The sequence shown here is derived from an EMBL/GenBank/DDBJ whole genome shotgun (WGS) entry which is preliminary data.</text>
</comment>
<evidence type="ECO:0000256" key="2">
    <source>
        <dbReference type="ARBA" id="ARBA00023054"/>
    </source>
</evidence>
<organism evidence="5 6">
    <name type="scientific">Paraburkholderia bryophila</name>
    <dbReference type="NCBI Taxonomy" id="420952"/>
    <lineage>
        <taxon>Bacteria</taxon>
        <taxon>Pseudomonadati</taxon>
        <taxon>Pseudomonadota</taxon>
        <taxon>Betaproteobacteria</taxon>
        <taxon>Burkholderiales</taxon>
        <taxon>Burkholderiaceae</taxon>
        <taxon>Paraburkholderia</taxon>
    </lineage>
</organism>
<comment type="subcellular location">
    <subcellularLocation>
        <location evidence="1">Cell envelope</location>
    </subcellularLocation>
</comment>
<dbReference type="GO" id="GO:0030313">
    <property type="term" value="C:cell envelope"/>
    <property type="evidence" value="ECO:0007669"/>
    <property type="project" value="UniProtKB-SubCell"/>
</dbReference>
<dbReference type="Gene3D" id="2.40.30.170">
    <property type="match status" value="1"/>
</dbReference>
<evidence type="ECO:0000256" key="3">
    <source>
        <dbReference type="SAM" id="Coils"/>
    </source>
</evidence>
<dbReference type="AlphaFoldDB" id="A0A329B736"/>
<dbReference type="RefSeq" id="WP_111935926.1">
    <property type="nucleotide sequence ID" value="NZ_CADFFP010000046.1"/>
</dbReference>
<feature type="chain" id="PRO_5016276474" evidence="4">
    <location>
        <begin position="23"/>
        <end position="321"/>
    </location>
</feature>
<keyword evidence="2 3" id="KW-0175">Coiled coil</keyword>
<dbReference type="InterPro" id="IPR050465">
    <property type="entry name" value="UPF0194_transport"/>
</dbReference>
<dbReference type="EMBL" id="QLTK01000055">
    <property type="protein sequence ID" value="RAS15787.1"/>
    <property type="molecule type" value="Genomic_DNA"/>
</dbReference>
<feature type="coiled-coil region" evidence="3">
    <location>
        <begin position="106"/>
        <end position="133"/>
    </location>
</feature>
<dbReference type="OrthoDB" id="8558741at2"/>
<dbReference type="PANTHER" id="PTHR32347:SF23">
    <property type="entry name" value="BLL5650 PROTEIN"/>
    <property type="match status" value="1"/>
</dbReference>
<accession>A0A329B736</accession>
<gene>
    <name evidence="5" type="ORF">BX591_1554</name>
</gene>
<dbReference type="Proteomes" id="UP000248918">
    <property type="component" value="Unassembled WGS sequence"/>
</dbReference>
<evidence type="ECO:0000256" key="1">
    <source>
        <dbReference type="ARBA" id="ARBA00004196"/>
    </source>
</evidence>
<keyword evidence="4" id="KW-0732">Signal</keyword>